<proteinExistence type="predicted"/>
<evidence type="ECO:0000313" key="2">
    <source>
        <dbReference type="Proteomes" id="UP001515100"/>
    </source>
</evidence>
<evidence type="ECO:0000313" key="1">
    <source>
        <dbReference type="EMBL" id="KAA1375980.1"/>
    </source>
</evidence>
<dbReference type="RefSeq" id="WP_129183573.1">
    <property type="nucleotide sequence ID" value="NZ_JAGIOG010000001.1"/>
</dbReference>
<dbReference type="Proteomes" id="UP001515100">
    <property type="component" value="Unassembled WGS sequence"/>
</dbReference>
<dbReference type="OrthoDB" id="2958820at2"/>
<organism evidence="1 2">
    <name type="scientific">Aeromicrobium fastidiosum</name>
    <dbReference type="NCBI Taxonomy" id="52699"/>
    <lineage>
        <taxon>Bacteria</taxon>
        <taxon>Bacillati</taxon>
        <taxon>Actinomycetota</taxon>
        <taxon>Actinomycetes</taxon>
        <taxon>Propionibacteriales</taxon>
        <taxon>Nocardioidaceae</taxon>
        <taxon>Aeromicrobium</taxon>
    </lineage>
</organism>
<name>A0A641AJX3_9ACTN</name>
<dbReference type="EMBL" id="SDPP02000003">
    <property type="protein sequence ID" value="KAA1375980.1"/>
    <property type="molecule type" value="Genomic_DNA"/>
</dbReference>
<keyword evidence="2" id="KW-1185">Reference proteome</keyword>
<evidence type="ECO:0008006" key="3">
    <source>
        <dbReference type="Google" id="ProtNLM"/>
    </source>
</evidence>
<accession>A0A641AJX3</accession>
<comment type="caution">
    <text evidence="1">The sequence shown here is derived from an EMBL/GenBank/DDBJ whole genome shotgun (WGS) entry which is preliminary data.</text>
</comment>
<protein>
    <recommendedName>
        <fullName evidence="3">PD-(D/E)XK nuclease superfamily protein</fullName>
    </recommendedName>
</protein>
<reference evidence="1" key="1">
    <citation type="submission" date="2019-09" db="EMBL/GenBank/DDBJ databases">
        <authorList>
            <person name="Li J."/>
        </authorList>
    </citation>
    <scope>NUCLEOTIDE SEQUENCE [LARGE SCALE GENOMIC DNA]</scope>
    <source>
        <strain evidence="1">NRBC 14897</strain>
    </source>
</reference>
<sequence>MTDDLRKYGKPVPSVFDLLGRGEVDLTAALAWTLRQSPALLAAFWDRVDAPGSATDAVIDLEVADDQGRTDLEIANEHATVVVEAKKGWLVPGEAQLSKYVPRLKDSPHPLLVSLSDSSAEWAATQLGASIGGIPVRHIPWDAVRTDLRAISKSARGIERHWVTELINYLAGATAMRDPSEQWVYCVVASKGTMGGPRTFRDYVTTERSYFHPFGGRNGWPKRPPTFLAFRWEGRVRQINRVLDSKVVDRLQDEWPDIPTGAHADTESPHIIYRLGQDIPIGEIPTKGVYANARVWALLDQILTQPGLAEAVRSSKNLVRAPTD</sequence>
<gene>
    <name evidence="1" type="ORF">ESP62_010990</name>
</gene>
<dbReference type="AlphaFoldDB" id="A0A641AJX3"/>